<reference evidence="1" key="1">
    <citation type="journal article" date="2023" name="Phytobiomes J">
        <title>Deciphering the key players within the bacterial microbiota associated with aerial crown gall tumors on rhododendron: Insights into the gallobiome.</title>
        <authorList>
            <person name="Kuzmanovic N."/>
            <person name="Nesme J."/>
            <person name="Wolf J."/>
            <person name="Neumann-Schaal M."/>
            <person name="Petersen J."/>
            <person name="Fernandez-Gnecco G."/>
            <person name="Sproeer C."/>
            <person name="Bunk B."/>
            <person name="Overmann J."/>
            <person name="Sorensen S.J."/>
            <person name="Idczak E."/>
            <person name="Smalla K."/>
        </authorList>
    </citation>
    <scope>NUCLEOTIDE SEQUENCE [LARGE SCALE GENOMIC DNA]</scope>
    <source>
        <strain evidence="1">Rho-14.1</strain>
    </source>
</reference>
<organism evidence="1 2">
    <name type="scientific">Agrobacterium rosae</name>
    <dbReference type="NCBI Taxonomy" id="1972867"/>
    <lineage>
        <taxon>Bacteria</taxon>
        <taxon>Pseudomonadati</taxon>
        <taxon>Pseudomonadota</taxon>
        <taxon>Alphaproteobacteria</taxon>
        <taxon>Hyphomicrobiales</taxon>
        <taxon>Rhizobiaceae</taxon>
        <taxon>Rhizobium/Agrobacterium group</taxon>
        <taxon>Agrobacterium</taxon>
    </lineage>
</organism>
<keyword evidence="2" id="KW-1185">Reference proteome</keyword>
<proteinExistence type="predicted"/>
<accession>A0ABU4W7P1</accession>
<dbReference type="SUPFAM" id="SSF47413">
    <property type="entry name" value="lambda repressor-like DNA-binding domains"/>
    <property type="match status" value="1"/>
</dbReference>
<protein>
    <submittedName>
        <fullName evidence="1">YdaS family helix-turn-helix protein</fullName>
    </submittedName>
</protein>
<name>A0ABU4W7P1_9HYPH</name>
<dbReference type="RefSeq" id="WP_320188887.1">
    <property type="nucleotide sequence ID" value="NZ_CP192772.1"/>
</dbReference>
<dbReference type="Proteomes" id="UP001277561">
    <property type="component" value="Unassembled WGS sequence"/>
</dbReference>
<dbReference type="Pfam" id="PF15943">
    <property type="entry name" value="YdaS_toxin"/>
    <property type="match status" value="1"/>
</dbReference>
<dbReference type="EMBL" id="JAVRAD010000026">
    <property type="protein sequence ID" value="MDX8332863.1"/>
    <property type="molecule type" value="Genomic_DNA"/>
</dbReference>
<evidence type="ECO:0000313" key="2">
    <source>
        <dbReference type="Proteomes" id="UP001277561"/>
    </source>
</evidence>
<dbReference type="Gene3D" id="1.10.260.40">
    <property type="entry name" value="lambda repressor-like DNA-binding domains"/>
    <property type="match status" value="1"/>
</dbReference>
<dbReference type="InterPro" id="IPR010982">
    <property type="entry name" value="Lambda_DNA-bd_dom_sf"/>
</dbReference>
<dbReference type="InterPro" id="IPR031856">
    <property type="entry name" value="YdaS_toxin-like"/>
</dbReference>
<gene>
    <name evidence="1" type="ORF">RMS29_27070</name>
</gene>
<evidence type="ECO:0000313" key="1">
    <source>
        <dbReference type="EMBL" id="MDX8332863.1"/>
    </source>
</evidence>
<comment type="caution">
    <text evidence="1">The sequence shown here is derived from an EMBL/GenBank/DDBJ whole genome shotgun (WGS) entry which is preliminary data.</text>
</comment>
<sequence length="73" mass="8099">MIEIVKTGAEKVGGVVSLANGLGIKHTSLHNWTRVPAERVLEFERLTGISRYDVRPDVYGPKPKQEKQVNALT</sequence>